<dbReference type="PANTHER" id="PTHR43734">
    <property type="entry name" value="PHYTOENE DESATURASE"/>
    <property type="match status" value="1"/>
</dbReference>
<feature type="compositionally biased region" description="Basic and acidic residues" evidence="1">
    <location>
        <begin position="11"/>
        <end position="28"/>
    </location>
</feature>
<organism evidence="2 3">
    <name type="scientific">Cyclostephanos tholiformis</name>
    <dbReference type="NCBI Taxonomy" id="382380"/>
    <lineage>
        <taxon>Eukaryota</taxon>
        <taxon>Sar</taxon>
        <taxon>Stramenopiles</taxon>
        <taxon>Ochrophyta</taxon>
        <taxon>Bacillariophyta</taxon>
        <taxon>Coscinodiscophyceae</taxon>
        <taxon>Thalassiosirophycidae</taxon>
        <taxon>Stephanodiscales</taxon>
        <taxon>Stephanodiscaceae</taxon>
        <taxon>Cyclostephanos</taxon>
    </lineage>
</organism>
<protein>
    <submittedName>
        <fullName evidence="2">Uncharacterized protein</fullName>
    </submittedName>
</protein>
<reference evidence="2 3" key="1">
    <citation type="submission" date="2024-10" db="EMBL/GenBank/DDBJ databases">
        <title>Updated reference genomes for cyclostephanoid diatoms.</title>
        <authorList>
            <person name="Roberts W.R."/>
            <person name="Alverson A.J."/>
        </authorList>
    </citation>
    <scope>NUCLEOTIDE SEQUENCE [LARGE SCALE GENOMIC DNA]</scope>
    <source>
        <strain evidence="2 3">AJA228-03</strain>
    </source>
</reference>
<feature type="region of interest" description="Disordered" evidence="1">
    <location>
        <begin position="1"/>
        <end position="28"/>
    </location>
</feature>
<name>A0ABD3RBS6_9STRA</name>
<dbReference type="EMBL" id="JALLPB020000327">
    <property type="protein sequence ID" value="KAL3810455.1"/>
    <property type="molecule type" value="Genomic_DNA"/>
</dbReference>
<evidence type="ECO:0000313" key="2">
    <source>
        <dbReference type="EMBL" id="KAL3810455.1"/>
    </source>
</evidence>
<sequence length="151" mass="17464">MEYATETILNKIDDDNNEARDDEESRHRETYDWNDKLDYSTGVIAFHRSVSRLVSSLNTHNVFMSANTTTSDAVESWAVIRDDDCDMSRKASHHLFLPMKGRPFNFYVHRPSMTDTTACPPGCDSIMVLVSYPTQRREDRLEIPTEERGNR</sequence>
<accession>A0ABD3RBS6</accession>
<gene>
    <name evidence="2" type="ORF">ACHAXA_010385</name>
</gene>
<dbReference type="Proteomes" id="UP001530377">
    <property type="component" value="Unassembled WGS sequence"/>
</dbReference>
<keyword evidence="3" id="KW-1185">Reference proteome</keyword>
<proteinExistence type="predicted"/>
<comment type="caution">
    <text evidence="2">The sequence shown here is derived from an EMBL/GenBank/DDBJ whole genome shotgun (WGS) entry which is preliminary data.</text>
</comment>
<evidence type="ECO:0000313" key="3">
    <source>
        <dbReference type="Proteomes" id="UP001530377"/>
    </source>
</evidence>
<evidence type="ECO:0000256" key="1">
    <source>
        <dbReference type="SAM" id="MobiDB-lite"/>
    </source>
</evidence>
<dbReference type="AlphaFoldDB" id="A0ABD3RBS6"/>
<dbReference type="PANTHER" id="PTHR43734:SF1">
    <property type="entry name" value="PHYTOENE DESATURASE"/>
    <property type="match status" value="1"/>
</dbReference>